<feature type="domain" description="Nuclear condensin complex subunit 3 C-terminal" evidence="9">
    <location>
        <begin position="485"/>
        <end position="779"/>
    </location>
</feature>
<comment type="similarity">
    <text evidence="2">Belongs to the CND3 (condensin subunit 3) family.</text>
</comment>
<dbReference type="InterPro" id="IPR027165">
    <property type="entry name" value="CND3"/>
</dbReference>
<keyword evidence="3" id="KW-0158">Chromosome</keyword>
<proteinExistence type="inferred from homology"/>
<evidence type="ECO:0000259" key="9">
    <source>
        <dbReference type="Pfam" id="PF12719"/>
    </source>
</evidence>
<evidence type="ECO:0000256" key="2">
    <source>
        <dbReference type="ARBA" id="ARBA00006533"/>
    </source>
</evidence>
<comment type="subcellular location">
    <subcellularLocation>
        <location evidence="1">Chromosome</location>
    </subcellularLocation>
</comment>
<dbReference type="InterPro" id="IPR011989">
    <property type="entry name" value="ARM-like"/>
</dbReference>
<evidence type="ECO:0000256" key="5">
    <source>
        <dbReference type="ARBA" id="ARBA00022776"/>
    </source>
</evidence>
<dbReference type="PANTHER" id="PTHR14418">
    <property type="entry name" value="CONDENSIN COMPLEX SUBUNIT 3-RELATED"/>
    <property type="match status" value="1"/>
</dbReference>
<protein>
    <recommendedName>
        <fullName evidence="9">Nuclear condensin complex subunit 3 C-terminal domain-containing protein</fullName>
    </recommendedName>
</protein>
<accession>A0A834XTT2</accession>
<evidence type="ECO:0000256" key="7">
    <source>
        <dbReference type="ARBA" id="ARBA00023306"/>
    </source>
</evidence>
<dbReference type="InterPro" id="IPR025977">
    <property type="entry name" value="Cnd3_C"/>
</dbReference>
<dbReference type="GO" id="GO:0005737">
    <property type="term" value="C:cytoplasm"/>
    <property type="evidence" value="ECO:0007669"/>
    <property type="project" value="TreeGrafter"/>
</dbReference>
<gene>
    <name evidence="10" type="ORF">HCN44_001688</name>
</gene>
<dbReference type="Gene3D" id="1.25.10.10">
    <property type="entry name" value="Leucine-rich Repeat Variant"/>
    <property type="match status" value="1"/>
</dbReference>
<dbReference type="GO" id="GO:0051301">
    <property type="term" value="P:cell division"/>
    <property type="evidence" value="ECO:0007669"/>
    <property type="project" value="UniProtKB-KW"/>
</dbReference>
<evidence type="ECO:0000256" key="1">
    <source>
        <dbReference type="ARBA" id="ARBA00004286"/>
    </source>
</evidence>
<evidence type="ECO:0000256" key="4">
    <source>
        <dbReference type="ARBA" id="ARBA00022618"/>
    </source>
</evidence>
<evidence type="ECO:0000256" key="6">
    <source>
        <dbReference type="ARBA" id="ARBA00023067"/>
    </source>
</evidence>
<dbReference type="Proteomes" id="UP000639338">
    <property type="component" value="Unassembled WGS sequence"/>
</dbReference>
<dbReference type="GO" id="GO:0000793">
    <property type="term" value="C:condensed chromosome"/>
    <property type="evidence" value="ECO:0007669"/>
    <property type="project" value="TreeGrafter"/>
</dbReference>
<evidence type="ECO:0000313" key="11">
    <source>
        <dbReference type="Proteomes" id="UP000639338"/>
    </source>
</evidence>
<reference evidence="10 11" key="1">
    <citation type="submission" date="2020-08" db="EMBL/GenBank/DDBJ databases">
        <title>Aphidius gifuensis genome sequencing and assembly.</title>
        <authorList>
            <person name="Du Z."/>
        </authorList>
    </citation>
    <scope>NUCLEOTIDE SEQUENCE [LARGE SCALE GENOMIC DNA]</scope>
    <source>
        <strain evidence="10">YNYX2018</strain>
        <tissue evidence="10">Adults</tissue>
    </source>
</reference>
<dbReference type="SUPFAM" id="SSF48371">
    <property type="entry name" value="ARM repeat"/>
    <property type="match status" value="1"/>
</dbReference>
<evidence type="ECO:0000256" key="8">
    <source>
        <dbReference type="SAM" id="MobiDB-lite"/>
    </source>
</evidence>
<keyword evidence="7" id="KW-0131">Cell cycle</keyword>
<evidence type="ECO:0000313" key="10">
    <source>
        <dbReference type="EMBL" id="KAF7992363.1"/>
    </source>
</evidence>
<organism evidence="10 11">
    <name type="scientific">Aphidius gifuensis</name>
    <name type="common">Parasitoid wasp</name>
    <dbReference type="NCBI Taxonomy" id="684658"/>
    <lineage>
        <taxon>Eukaryota</taxon>
        <taxon>Metazoa</taxon>
        <taxon>Ecdysozoa</taxon>
        <taxon>Arthropoda</taxon>
        <taxon>Hexapoda</taxon>
        <taxon>Insecta</taxon>
        <taxon>Pterygota</taxon>
        <taxon>Neoptera</taxon>
        <taxon>Endopterygota</taxon>
        <taxon>Hymenoptera</taxon>
        <taxon>Apocrita</taxon>
        <taxon>Ichneumonoidea</taxon>
        <taxon>Braconidae</taxon>
        <taxon>Aphidiinae</taxon>
        <taxon>Aphidius</taxon>
    </lineage>
</organism>
<dbReference type="PANTHER" id="PTHR14418:SF5">
    <property type="entry name" value="CONDENSIN COMPLEX SUBUNIT 3"/>
    <property type="match status" value="1"/>
</dbReference>
<dbReference type="AlphaFoldDB" id="A0A834XTT2"/>
<sequence>MPAIKKIFDLMCEVFTRAQDKRTAHDQCIAILAKAYKNYDFDEFYEAYERCIKIPLSYVQKETLIENALEFGALFAVKVTPEVEDDDDEVSPFLKRVFDFILEKHSAKLPGVRYRICYFLNLILNSMGDNAYLSDELCNDIIAAMHKRMKDKSAKVRVQAVYALHRMQEPGDDECEVIDAYIYHLAHDPSSDVRKAIIKNIGRNKKTLQSVIERIHDIDYSVRKMAYLFLTKITPKSFKIKQRREILNNGLRDKNDEVSKIVREILLKAWLLYYDNEITKFLYALDTEIATDLGINVLNNLFKVLTVDDLIEQLPLDQDKKLIPIDKLSSENVLFWHCFSKYLQESKLTELFDQTLPELSYFCDHIRQYGENIVNNESTEDEEKITEQAILCQLFEMTKLYDLSDEVGRNRLKQLIEDTLISEIPELKLTEVIVEIYEKVVPNITSRVNTLTHIISDIRMPLRHSDDINLQSGDEEKNDSYTMSKCLGIMCAMLRSPTITSVTPIIRNLFNSVALTSVEHDDKYVQIQALNAVGLCLFLDSELAQKHIPMFFMVFTDSDNDFHEHWIMSLGIIFDLFLKHGLDHFNLVDPADDDEDDDNEKTTSFEASQLDTPNNHVIKMLLALFHYEVPAIQLKAVEGFIKLLLMGRINSVQIVSRLIVLLHNPDYRNPHLKEAVKSFFEYYPLLRKENQKILEKSFLPTILDIFNAPSDSKLFSIDPSIVGHFILDLTRYKIYKTETEDGHYTAHNNISYEILKEIVNPQSEHDVITLIKCLSYVNIKITDEALQNEMLEMCDAVIKELSSRNKSTLMSFKKFCNSIKPNEQVGDNVPEEQEEQEEPEEPVDDHDNIEDDDSDLE</sequence>
<feature type="region of interest" description="Disordered" evidence="8">
    <location>
        <begin position="820"/>
        <end position="857"/>
    </location>
</feature>
<keyword evidence="5" id="KW-0498">Mitosis</keyword>
<keyword evidence="11" id="KW-1185">Reference proteome</keyword>
<keyword evidence="4" id="KW-0132">Cell division</keyword>
<evidence type="ECO:0000256" key="3">
    <source>
        <dbReference type="ARBA" id="ARBA00022454"/>
    </source>
</evidence>
<dbReference type="OrthoDB" id="27187at2759"/>
<name>A0A834XTT2_APHGI</name>
<dbReference type="GO" id="GO:0000796">
    <property type="term" value="C:condensin complex"/>
    <property type="evidence" value="ECO:0007669"/>
    <property type="project" value="InterPro"/>
</dbReference>
<dbReference type="Pfam" id="PF12719">
    <property type="entry name" value="Cnd3"/>
    <property type="match status" value="1"/>
</dbReference>
<keyword evidence="6" id="KW-0226">DNA condensation</keyword>
<feature type="compositionally biased region" description="Acidic residues" evidence="8">
    <location>
        <begin position="829"/>
        <end position="857"/>
    </location>
</feature>
<comment type="caution">
    <text evidence="10">The sequence shown here is derived from an EMBL/GenBank/DDBJ whole genome shotgun (WGS) entry which is preliminary data.</text>
</comment>
<dbReference type="InterPro" id="IPR016024">
    <property type="entry name" value="ARM-type_fold"/>
</dbReference>
<dbReference type="GO" id="GO:0007076">
    <property type="term" value="P:mitotic chromosome condensation"/>
    <property type="evidence" value="ECO:0007669"/>
    <property type="project" value="InterPro"/>
</dbReference>
<dbReference type="EMBL" id="JACMRX010000003">
    <property type="protein sequence ID" value="KAF7992363.1"/>
    <property type="molecule type" value="Genomic_DNA"/>
</dbReference>